<evidence type="ECO:0000313" key="1">
    <source>
        <dbReference type="EMBL" id="GBN78385.1"/>
    </source>
</evidence>
<proteinExistence type="predicted"/>
<dbReference type="EMBL" id="BGPR01018159">
    <property type="protein sequence ID" value="GBN78385.1"/>
    <property type="molecule type" value="Genomic_DNA"/>
</dbReference>
<accession>A0A4Y2RTW4</accession>
<evidence type="ECO:0000313" key="2">
    <source>
        <dbReference type="Proteomes" id="UP000499080"/>
    </source>
</evidence>
<dbReference type="Proteomes" id="UP000499080">
    <property type="component" value="Unassembled WGS sequence"/>
</dbReference>
<dbReference type="AlphaFoldDB" id="A0A4Y2RTW4"/>
<name>A0A4Y2RTW4_ARAVE</name>
<protein>
    <submittedName>
        <fullName evidence="1">Uncharacterized protein</fullName>
    </submittedName>
</protein>
<gene>
    <name evidence="1" type="ORF">AVEN_231667_1</name>
</gene>
<organism evidence="1 2">
    <name type="scientific">Araneus ventricosus</name>
    <name type="common">Orbweaver spider</name>
    <name type="synonym">Epeira ventricosa</name>
    <dbReference type="NCBI Taxonomy" id="182803"/>
    <lineage>
        <taxon>Eukaryota</taxon>
        <taxon>Metazoa</taxon>
        <taxon>Ecdysozoa</taxon>
        <taxon>Arthropoda</taxon>
        <taxon>Chelicerata</taxon>
        <taxon>Arachnida</taxon>
        <taxon>Araneae</taxon>
        <taxon>Araneomorphae</taxon>
        <taxon>Entelegynae</taxon>
        <taxon>Araneoidea</taxon>
        <taxon>Araneidae</taxon>
        <taxon>Araneus</taxon>
    </lineage>
</organism>
<reference evidence="1 2" key="1">
    <citation type="journal article" date="2019" name="Sci. Rep.">
        <title>Orb-weaving spider Araneus ventricosus genome elucidates the spidroin gene catalogue.</title>
        <authorList>
            <person name="Kono N."/>
            <person name="Nakamura H."/>
            <person name="Ohtoshi R."/>
            <person name="Moran D.A.P."/>
            <person name="Shinohara A."/>
            <person name="Yoshida Y."/>
            <person name="Fujiwara M."/>
            <person name="Mori M."/>
            <person name="Tomita M."/>
            <person name="Arakawa K."/>
        </authorList>
    </citation>
    <scope>NUCLEOTIDE SEQUENCE [LARGE SCALE GENOMIC DNA]</scope>
</reference>
<keyword evidence="2" id="KW-1185">Reference proteome</keyword>
<sequence>MNDCHFSTRSLKYQESSRVYYLTSLPLGKGIKASFQKKSESVELRSAEEAANKIFLDIRKDVKDAYNSRSNIDVIDIGVSYDGIWLARRLT</sequence>
<comment type="caution">
    <text evidence="1">The sequence shown here is derived from an EMBL/GenBank/DDBJ whole genome shotgun (WGS) entry which is preliminary data.</text>
</comment>